<dbReference type="EMBL" id="JAEMOS010000016">
    <property type="protein sequence ID" value="MBJ7266511.1"/>
    <property type="molecule type" value="Genomic_DNA"/>
</dbReference>
<evidence type="ECO:0000256" key="3">
    <source>
        <dbReference type="ARBA" id="ARBA00022598"/>
    </source>
</evidence>
<dbReference type="Pfam" id="PF01171">
    <property type="entry name" value="ATP_bind_3"/>
    <property type="match status" value="1"/>
</dbReference>
<dbReference type="CDD" id="cd01992">
    <property type="entry name" value="TilS_N"/>
    <property type="match status" value="1"/>
</dbReference>
<dbReference type="InterPro" id="IPR015262">
    <property type="entry name" value="tRNA_Ile_lys_synt_subst-bd"/>
</dbReference>
<evidence type="ECO:0000313" key="10">
    <source>
        <dbReference type="EMBL" id="MBJ7266511.1"/>
    </source>
</evidence>
<organism evidence="11 12">
    <name type="scientific">Idiomarina abyssalis</name>
    <dbReference type="NCBI Taxonomy" id="86102"/>
    <lineage>
        <taxon>Bacteria</taxon>
        <taxon>Pseudomonadati</taxon>
        <taxon>Pseudomonadota</taxon>
        <taxon>Gammaproteobacteria</taxon>
        <taxon>Alteromonadales</taxon>
        <taxon>Idiomarinaceae</taxon>
        <taxon>Idiomarina</taxon>
    </lineage>
</organism>
<dbReference type="InterPro" id="IPR012796">
    <property type="entry name" value="Lysidine-tRNA-synth_C"/>
</dbReference>
<evidence type="ECO:0000256" key="8">
    <source>
        <dbReference type="HAMAP-Rule" id="MF_01161"/>
    </source>
</evidence>
<comment type="subcellular location">
    <subcellularLocation>
        <location evidence="1 8">Cytoplasm</location>
    </subcellularLocation>
</comment>
<accession>A0A8I1G7A7</accession>
<dbReference type="SMART" id="SM00977">
    <property type="entry name" value="TilS_C"/>
    <property type="match status" value="1"/>
</dbReference>
<reference evidence="11 13" key="1">
    <citation type="submission" date="2020-09" db="EMBL/GenBank/DDBJ databases">
        <title>Draft Genomes of Bacterial Isolates from North Pond Shallow Sediments.</title>
        <authorList>
            <person name="Kiel Reese B."/>
            <person name="Mullis M."/>
            <person name="Weisend R.E."/>
        </authorList>
    </citation>
    <scope>NUCLEOTIDE SEQUENCE</scope>
    <source>
        <strain evidence="11">KJE-2</strain>
        <strain evidence="10 13">KJE-3</strain>
    </source>
</reference>
<evidence type="ECO:0000259" key="9">
    <source>
        <dbReference type="SMART" id="SM00977"/>
    </source>
</evidence>
<dbReference type="SUPFAM" id="SSF52402">
    <property type="entry name" value="Adenine nucleotide alpha hydrolases-like"/>
    <property type="match status" value="1"/>
</dbReference>
<dbReference type="PANTHER" id="PTHR43033">
    <property type="entry name" value="TRNA(ILE)-LYSIDINE SYNTHASE-RELATED"/>
    <property type="match status" value="1"/>
</dbReference>
<dbReference type="SUPFAM" id="SSF82829">
    <property type="entry name" value="MesJ substrate recognition domain-like"/>
    <property type="match status" value="1"/>
</dbReference>
<dbReference type="RefSeq" id="WP_199494179.1">
    <property type="nucleotide sequence ID" value="NZ_JAEMOO010000025.1"/>
</dbReference>
<proteinExistence type="inferred from homology"/>
<dbReference type="GO" id="GO:0005737">
    <property type="term" value="C:cytoplasm"/>
    <property type="evidence" value="ECO:0007669"/>
    <property type="project" value="UniProtKB-SubCell"/>
</dbReference>
<evidence type="ECO:0000256" key="7">
    <source>
        <dbReference type="ARBA" id="ARBA00048539"/>
    </source>
</evidence>
<keyword evidence="4 8" id="KW-0819">tRNA processing</keyword>
<dbReference type="Gene3D" id="3.40.50.620">
    <property type="entry name" value="HUPs"/>
    <property type="match status" value="1"/>
</dbReference>
<dbReference type="GO" id="GO:0006400">
    <property type="term" value="P:tRNA modification"/>
    <property type="evidence" value="ECO:0007669"/>
    <property type="project" value="UniProtKB-UniRule"/>
</dbReference>
<comment type="caution">
    <text evidence="8">Lacks conserved residue(s) required for the propagation of feature annotation.</text>
</comment>
<keyword evidence="5" id="KW-0547">Nucleotide-binding</keyword>
<evidence type="ECO:0000313" key="13">
    <source>
        <dbReference type="Proteomes" id="UP000655994"/>
    </source>
</evidence>
<dbReference type="InterPro" id="IPR012094">
    <property type="entry name" value="tRNA_Ile_lys_synt"/>
</dbReference>
<sequence length="443" mass="50850">MTVDGLYDLFCDALESLALQPGQQLVAALGGGADSQTVLDLLMRYRRQHPQYDYLAIHLDHSFHPSSADWSSTIEEAAKAYGIPTIFEPLDVPVANRQSKEAAGREGRYQRMAELTQNDAVLLLGQHRNDQIETFFLQLKRGSGPKGLSSMARIQAWTGKRRLCRPLLSVSKEQILDYATQRNLTWIEDDTNYDTSIERNFLRHDVVPVLEQRWPQFGQSVLRAAKLCAEQQQVMDELLLEKLHNQQSHTHHFPILLLNQRSEAMQRALLRTWLQEQKKPLPSYEQLEQIRRQALTARDDSQLQIQCDGYVVRYFQHALWCDVKVAELPGDSLVTETNVDLGKWGKLTVPTELVNGSNQLKLTFSLPAEKLAKPGRQGRKKLKEWLKQAGVPPWLRQRRPILELNEKYLWVAGMGWFSFQTEDTLSLPEPVWFNSDADLFPLL</sequence>
<dbReference type="HAMAP" id="MF_01161">
    <property type="entry name" value="tRNA_Ile_lys_synt"/>
    <property type="match status" value="1"/>
</dbReference>
<dbReference type="GO" id="GO:0032267">
    <property type="term" value="F:tRNA(Ile)-lysidine synthase activity"/>
    <property type="evidence" value="ECO:0007669"/>
    <property type="project" value="UniProtKB-EC"/>
</dbReference>
<evidence type="ECO:0000256" key="6">
    <source>
        <dbReference type="ARBA" id="ARBA00022840"/>
    </source>
</evidence>
<comment type="function">
    <text evidence="8">Ligates lysine onto the cytidine present at position 34 of the AUA codon-specific tRNA(Ile) that contains the anticodon CAU, in an ATP-dependent manner. Cytidine is converted to lysidine, thus changing the amino acid specificity of the tRNA from methionine to isoleucine.</text>
</comment>
<dbReference type="AlphaFoldDB" id="A0A8I1G7A7"/>
<comment type="caution">
    <text evidence="11">The sequence shown here is derived from an EMBL/GenBank/DDBJ whole genome shotgun (WGS) entry which is preliminary data.</text>
</comment>
<dbReference type="Proteomes" id="UP000655994">
    <property type="component" value="Unassembled WGS sequence"/>
</dbReference>
<dbReference type="InterPro" id="IPR011063">
    <property type="entry name" value="TilS/TtcA_N"/>
</dbReference>
<evidence type="ECO:0000256" key="1">
    <source>
        <dbReference type="ARBA" id="ARBA00004496"/>
    </source>
</evidence>
<keyword evidence="13" id="KW-1185">Reference proteome</keyword>
<dbReference type="InterPro" id="IPR014729">
    <property type="entry name" value="Rossmann-like_a/b/a_fold"/>
</dbReference>
<comment type="similarity">
    <text evidence="8">Belongs to the tRNA(Ile)-lysidine synthase family.</text>
</comment>
<name>A0A8I1G7A7_9GAMM</name>
<dbReference type="NCBIfam" id="TIGR02432">
    <property type="entry name" value="lysidine_TilS_N"/>
    <property type="match status" value="1"/>
</dbReference>
<dbReference type="Pfam" id="PF11734">
    <property type="entry name" value="TilS_C"/>
    <property type="match status" value="1"/>
</dbReference>
<gene>
    <name evidence="8 11" type="primary">tilS</name>
    <name evidence="10" type="ORF">JHC10_06085</name>
    <name evidence="11" type="ORF">JHC11_05710</name>
</gene>
<evidence type="ECO:0000256" key="2">
    <source>
        <dbReference type="ARBA" id="ARBA00022490"/>
    </source>
</evidence>
<dbReference type="Pfam" id="PF09179">
    <property type="entry name" value="TilS"/>
    <property type="match status" value="1"/>
</dbReference>
<dbReference type="GO" id="GO:0005524">
    <property type="term" value="F:ATP binding"/>
    <property type="evidence" value="ECO:0007669"/>
    <property type="project" value="UniProtKB-KW"/>
</dbReference>
<protein>
    <recommendedName>
        <fullName evidence="8">tRNA(Ile)-lysidine synthase</fullName>
        <ecNumber evidence="8">6.3.4.19</ecNumber>
    </recommendedName>
    <alternativeName>
        <fullName evidence="8">tRNA(Ile)-2-lysyl-cytidine synthase</fullName>
    </alternativeName>
    <alternativeName>
        <fullName evidence="8">tRNA(Ile)-lysidine synthetase</fullName>
    </alternativeName>
</protein>
<keyword evidence="2 8" id="KW-0963">Cytoplasm</keyword>
<feature type="domain" description="Lysidine-tRNA(Ile) synthetase C-terminal" evidence="9">
    <location>
        <begin position="360"/>
        <end position="427"/>
    </location>
</feature>
<dbReference type="InterPro" id="IPR012795">
    <property type="entry name" value="tRNA_Ile_lys_synt_N"/>
</dbReference>
<dbReference type="NCBIfam" id="TIGR02433">
    <property type="entry name" value="lysidine_TilS_C"/>
    <property type="match status" value="1"/>
</dbReference>
<dbReference type="EMBL" id="JAEMOP010000002">
    <property type="protein sequence ID" value="MBJ7315486.1"/>
    <property type="molecule type" value="Genomic_DNA"/>
</dbReference>
<dbReference type="Gene3D" id="1.20.59.20">
    <property type="match status" value="1"/>
</dbReference>
<evidence type="ECO:0000256" key="4">
    <source>
        <dbReference type="ARBA" id="ARBA00022694"/>
    </source>
</evidence>
<dbReference type="PANTHER" id="PTHR43033:SF1">
    <property type="entry name" value="TRNA(ILE)-LYSIDINE SYNTHASE-RELATED"/>
    <property type="match status" value="1"/>
</dbReference>
<evidence type="ECO:0000313" key="11">
    <source>
        <dbReference type="EMBL" id="MBJ7315486.1"/>
    </source>
</evidence>
<dbReference type="SUPFAM" id="SSF56037">
    <property type="entry name" value="PheT/TilS domain"/>
    <property type="match status" value="1"/>
</dbReference>
<dbReference type="EC" id="6.3.4.19" evidence="8"/>
<comment type="catalytic activity">
    <reaction evidence="7 8">
        <text>cytidine(34) in tRNA(Ile2) + L-lysine + ATP = lysidine(34) in tRNA(Ile2) + AMP + diphosphate + H(+)</text>
        <dbReference type="Rhea" id="RHEA:43744"/>
        <dbReference type="Rhea" id="RHEA-COMP:10625"/>
        <dbReference type="Rhea" id="RHEA-COMP:10670"/>
        <dbReference type="ChEBI" id="CHEBI:15378"/>
        <dbReference type="ChEBI" id="CHEBI:30616"/>
        <dbReference type="ChEBI" id="CHEBI:32551"/>
        <dbReference type="ChEBI" id="CHEBI:33019"/>
        <dbReference type="ChEBI" id="CHEBI:82748"/>
        <dbReference type="ChEBI" id="CHEBI:83665"/>
        <dbReference type="ChEBI" id="CHEBI:456215"/>
        <dbReference type="EC" id="6.3.4.19"/>
    </reaction>
</comment>
<keyword evidence="3 8" id="KW-0436">Ligase</keyword>
<keyword evidence="6" id="KW-0067">ATP-binding</keyword>
<evidence type="ECO:0000256" key="5">
    <source>
        <dbReference type="ARBA" id="ARBA00022741"/>
    </source>
</evidence>
<dbReference type="Proteomes" id="UP000621390">
    <property type="component" value="Unassembled WGS sequence"/>
</dbReference>
<evidence type="ECO:0000313" key="12">
    <source>
        <dbReference type="Proteomes" id="UP000621390"/>
    </source>
</evidence>